<proteinExistence type="predicted"/>
<dbReference type="AlphaFoldDB" id="A0A0E9SMH0"/>
<name>A0A0E9SMH0_ANGAN</name>
<evidence type="ECO:0000313" key="1">
    <source>
        <dbReference type="EMBL" id="JAH42569.1"/>
    </source>
</evidence>
<organism evidence="1">
    <name type="scientific">Anguilla anguilla</name>
    <name type="common">European freshwater eel</name>
    <name type="synonym">Muraena anguilla</name>
    <dbReference type="NCBI Taxonomy" id="7936"/>
    <lineage>
        <taxon>Eukaryota</taxon>
        <taxon>Metazoa</taxon>
        <taxon>Chordata</taxon>
        <taxon>Craniata</taxon>
        <taxon>Vertebrata</taxon>
        <taxon>Euteleostomi</taxon>
        <taxon>Actinopterygii</taxon>
        <taxon>Neopterygii</taxon>
        <taxon>Teleostei</taxon>
        <taxon>Anguilliformes</taxon>
        <taxon>Anguillidae</taxon>
        <taxon>Anguilla</taxon>
    </lineage>
</organism>
<dbReference type="EMBL" id="GBXM01066008">
    <property type="protein sequence ID" value="JAH42569.1"/>
    <property type="molecule type" value="Transcribed_RNA"/>
</dbReference>
<reference evidence="1" key="2">
    <citation type="journal article" date="2015" name="Fish Shellfish Immunol.">
        <title>Early steps in the European eel (Anguilla anguilla)-Vibrio vulnificus interaction in the gills: Role of the RtxA13 toxin.</title>
        <authorList>
            <person name="Callol A."/>
            <person name="Pajuelo D."/>
            <person name="Ebbesson L."/>
            <person name="Teles M."/>
            <person name="MacKenzie S."/>
            <person name="Amaro C."/>
        </authorList>
    </citation>
    <scope>NUCLEOTIDE SEQUENCE</scope>
</reference>
<sequence>MLGLYCLLVIIINHHHHHQQLLLINVFHAFPTRLLSSTKTKTKTLREKKDIH</sequence>
<reference evidence="1" key="1">
    <citation type="submission" date="2014-11" db="EMBL/GenBank/DDBJ databases">
        <authorList>
            <person name="Amaro Gonzalez C."/>
        </authorList>
    </citation>
    <scope>NUCLEOTIDE SEQUENCE</scope>
</reference>
<accession>A0A0E9SMH0</accession>
<protein>
    <submittedName>
        <fullName evidence="1">Uncharacterized protein</fullName>
    </submittedName>
</protein>